<evidence type="ECO:0000313" key="4">
    <source>
        <dbReference type="EMBL" id="CAF3537872.1"/>
    </source>
</evidence>
<reference evidence="3" key="1">
    <citation type="submission" date="2021-02" db="EMBL/GenBank/DDBJ databases">
        <authorList>
            <person name="Nowell W R."/>
        </authorList>
    </citation>
    <scope>NUCLEOTIDE SEQUENCE</scope>
</reference>
<dbReference type="EMBL" id="CAJOAZ010000115">
    <property type="protein sequence ID" value="CAF3537872.1"/>
    <property type="molecule type" value="Genomic_DNA"/>
</dbReference>
<proteinExistence type="predicted"/>
<feature type="region of interest" description="Disordered" evidence="1">
    <location>
        <begin position="175"/>
        <end position="261"/>
    </location>
</feature>
<keyword evidence="2" id="KW-0472">Membrane</keyword>
<accession>A0A815CXS6</accession>
<evidence type="ECO:0000313" key="5">
    <source>
        <dbReference type="Proteomes" id="UP000663845"/>
    </source>
</evidence>
<organism evidence="3 5">
    <name type="scientific">Adineta steineri</name>
    <dbReference type="NCBI Taxonomy" id="433720"/>
    <lineage>
        <taxon>Eukaryota</taxon>
        <taxon>Metazoa</taxon>
        <taxon>Spiralia</taxon>
        <taxon>Gnathifera</taxon>
        <taxon>Rotifera</taxon>
        <taxon>Eurotatoria</taxon>
        <taxon>Bdelloidea</taxon>
        <taxon>Adinetida</taxon>
        <taxon>Adinetidae</taxon>
        <taxon>Adineta</taxon>
    </lineage>
</organism>
<dbReference type="EMBL" id="CAJNOG010000540">
    <property type="protein sequence ID" value="CAF1288825.1"/>
    <property type="molecule type" value="Genomic_DNA"/>
</dbReference>
<feature type="transmembrane region" description="Helical" evidence="2">
    <location>
        <begin position="108"/>
        <end position="126"/>
    </location>
</feature>
<feature type="compositionally biased region" description="Polar residues" evidence="1">
    <location>
        <begin position="44"/>
        <end position="74"/>
    </location>
</feature>
<dbReference type="Proteomes" id="UP000663844">
    <property type="component" value="Unassembled WGS sequence"/>
</dbReference>
<evidence type="ECO:0000256" key="2">
    <source>
        <dbReference type="SAM" id="Phobius"/>
    </source>
</evidence>
<feature type="compositionally biased region" description="Basic and acidic residues" evidence="1">
    <location>
        <begin position="175"/>
        <end position="189"/>
    </location>
</feature>
<sequence length="355" mass="40131">MTERYLTVNGTHSAGAKKKGYMIKTYSFTTDEDDAAADIPDSRPTLNNNNTLSVVSPSADNISNGDSVSDSSTTVKKRKSRTSSPTQMTGEKILLPIKKTPWYKKINWSKPIVFIGVILTIYIMWLKRDVIIPRILLSSTVRTRLSTISKHERTVDELANPSTIENSFTDSLSDIPHEDNFIDNTKDYNPELSDDEENSTASSTKSYRNNILNVRVRKNKMSFNQESSTKKKSSLTQNQPIDKKKQTKSVKPVVSTSSKKQNRGSVIQYESFTRKPNLYSAANIFTFDDIIEELRKNLTSRKRDSQFLSKALSATGLDKNTLYQIVHKKKFSLLTLRTFASLLDAFNLMILIVSK</sequence>
<evidence type="ECO:0000256" key="1">
    <source>
        <dbReference type="SAM" id="MobiDB-lite"/>
    </source>
</evidence>
<feature type="region of interest" description="Disordered" evidence="1">
    <location>
        <begin position="40"/>
        <end position="87"/>
    </location>
</feature>
<dbReference type="Proteomes" id="UP000663845">
    <property type="component" value="Unassembled WGS sequence"/>
</dbReference>
<comment type="caution">
    <text evidence="3">The sequence shown here is derived from an EMBL/GenBank/DDBJ whole genome shotgun (WGS) entry which is preliminary data.</text>
</comment>
<feature type="compositionally biased region" description="Low complexity" evidence="1">
    <location>
        <begin position="249"/>
        <end position="259"/>
    </location>
</feature>
<protein>
    <submittedName>
        <fullName evidence="3">Uncharacterized protein</fullName>
    </submittedName>
</protein>
<gene>
    <name evidence="3" type="ORF">JYZ213_LOCUS31656</name>
    <name evidence="4" type="ORF">OXD698_LOCUS3280</name>
</gene>
<dbReference type="AlphaFoldDB" id="A0A815CXS6"/>
<keyword evidence="2" id="KW-1133">Transmembrane helix</keyword>
<evidence type="ECO:0000313" key="3">
    <source>
        <dbReference type="EMBL" id="CAF1288825.1"/>
    </source>
</evidence>
<keyword evidence="2" id="KW-0812">Transmembrane</keyword>
<feature type="compositionally biased region" description="Polar residues" evidence="1">
    <location>
        <begin position="199"/>
        <end position="212"/>
    </location>
</feature>
<name>A0A815CXS6_9BILA</name>